<reference evidence="3 4" key="1">
    <citation type="submission" date="2014-03" db="EMBL/GenBank/DDBJ databases">
        <title>The Genome Sequence of Plasmodium fragile nilgiri.</title>
        <authorList>
            <consortium name="The Broad Institute Genomics Platform"/>
            <consortium name="The Broad Institute Genome Sequencing Center for Infectious Disease"/>
            <person name="Neafsey D."/>
            <person name="Duraisingh M."/>
            <person name="Young S.K."/>
            <person name="Zeng Q."/>
            <person name="Gargeya S."/>
            <person name="Abouelleil A."/>
            <person name="Alvarado L."/>
            <person name="Chapman S.B."/>
            <person name="Gainer-Dewar J."/>
            <person name="Goldberg J."/>
            <person name="Griggs A."/>
            <person name="Gujja S."/>
            <person name="Hansen M."/>
            <person name="Howarth C."/>
            <person name="Imamovic A."/>
            <person name="Larimer J."/>
            <person name="Pearson M."/>
            <person name="Poon T.W."/>
            <person name="Priest M."/>
            <person name="Roberts A."/>
            <person name="Saif S."/>
            <person name="Shea T."/>
            <person name="Sykes S."/>
            <person name="Wortman J."/>
            <person name="Nusbaum C."/>
            <person name="Birren B."/>
        </authorList>
    </citation>
    <scope>NUCLEOTIDE SEQUENCE [LARGE SCALE GENOMIC DNA]</scope>
    <source>
        <strain evidence="4">nilgiri</strain>
    </source>
</reference>
<evidence type="ECO:0000256" key="1">
    <source>
        <dbReference type="SAM" id="MobiDB-lite"/>
    </source>
</evidence>
<protein>
    <recommendedName>
        <fullName evidence="2">Schizont-infected cell agglutination extracellular alpha domain-containing protein</fullName>
    </recommendedName>
</protein>
<evidence type="ECO:0000313" key="4">
    <source>
        <dbReference type="Proteomes" id="UP000054561"/>
    </source>
</evidence>
<feature type="domain" description="Schizont-infected cell agglutination extracellular alpha" evidence="2">
    <location>
        <begin position="21"/>
        <end position="114"/>
    </location>
</feature>
<dbReference type="GeneID" id="24269459"/>
<organism evidence="3 4">
    <name type="scientific">Plasmodium fragile</name>
    <dbReference type="NCBI Taxonomy" id="5857"/>
    <lineage>
        <taxon>Eukaryota</taxon>
        <taxon>Sar</taxon>
        <taxon>Alveolata</taxon>
        <taxon>Apicomplexa</taxon>
        <taxon>Aconoidasida</taxon>
        <taxon>Haemosporida</taxon>
        <taxon>Plasmodiidae</taxon>
        <taxon>Plasmodium</taxon>
        <taxon>Plasmodium (Plasmodium)</taxon>
    </lineage>
</organism>
<accession>A0A0D9QGP7</accession>
<dbReference type="Proteomes" id="UP000054561">
    <property type="component" value="Unassembled WGS sequence"/>
</dbReference>
<feature type="region of interest" description="Disordered" evidence="1">
    <location>
        <begin position="207"/>
        <end position="252"/>
    </location>
</feature>
<evidence type="ECO:0000259" key="2">
    <source>
        <dbReference type="Pfam" id="PF12887"/>
    </source>
</evidence>
<evidence type="ECO:0000313" key="3">
    <source>
        <dbReference type="EMBL" id="KJP86174.1"/>
    </source>
</evidence>
<name>A0A0D9QGP7_PLAFR</name>
<sequence length="252" mass="27914">MGTVDLANELAQWVIRAGFPKQEEYENGNWATTELDARSAEQFTEYLRCTLATEVLLQVYGNTEDHREIIEKVEPQMRQTHTTGTQQYEPGVCEGRDYGEAIFGVGGIGPSIKNKLDEWKTGFARRTTGTTRGTGTPCAWTDRDGHESEKKCNAAAGVTTKDSDLMKAIKGVVDEGHTFPNVHKVLQDMQQKGQSQDICRLEKKIKKGVKKVKAKVNPPKTVAPPPPPKPRPQPPPAPRPPTPPRPSRPPRP</sequence>
<gene>
    <name evidence="3" type="ORF">AK88_04145</name>
</gene>
<dbReference type="VEuPathDB" id="PlasmoDB:AK88_04145"/>
<dbReference type="EMBL" id="KQ001699">
    <property type="protein sequence ID" value="KJP86174.1"/>
    <property type="molecule type" value="Genomic_DNA"/>
</dbReference>
<feature type="compositionally biased region" description="Pro residues" evidence="1">
    <location>
        <begin position="221"/>
        <end position="252"/>
    </location>
</feature>
<keyword evidence="4" id="KW-1185">Reference proteome</keyword>
<dbReference type="Pfam" id="PF12887">
    <property type="entry name" value="SICA_alpha"/>
    <property type="match status" value="1"/>
</dbReference>
<dbReference type="RefSeq" id="XP_012337178.1">
    <property type="nucleotide sequence ID" value="XM_012481755.1"/>
</dbReference>
<dbReference type="AlphaFoldDB" id="A0A0D9QGP7"/>
<proteinExistence type="predicted"/>
<dbReference type="InterPro" id="IPR024290">
    <property type="entry name" value="SICA_extracell_a"/>
</dbReference>